<dbReference type="Pfam" id="PF08757">
    <property type="entry name" value="CotH"/>
    <property type="match status" value="1"/>
</dbReference>
<protein>
    <recommendedName>
        <fullName evidence="6">Coth-domain-containing protein</fullName>
    </recommendedName>
</protein>
<dbReference type="InterPro" id="IPR014867">
    <property type="entry name" value="Spore_coat_CotH_CotH2/3/7"/>
</dbReference>
<dbReference type="Proteomes" id="UP000193719">
    <property type="component" value="Unassembled WGS sequence"/>
</dbReference>
<keyword evidence="2" id="KW-1133">Transmembrane helix</keyword>
<feature type="chain" id="PRO_5012914676" description="Coth-domain-containing protein" evidence="3">
    <location>
        <begin position="21"/>
        <end position="625"/>
    </location>
</feature>
<evidence type="ECO:0000256" key="1">
    <source>
        <dbReference type="SAM" id="MobiDB-lite"/>
    </source>
</evidence>
<proteinExistence type="predicted"/>
<evidence type="ECO:0000256" key="2">
    <source>
        <dbReference type="SAM" id="Phobius"/>
    </source>
</evidence>
<name>A0A1Y1VBP3_9FUNG</name>
<evidence type="ECO:0000313" key="5">
    <source>
        <dbReference type="Proteomes" id="UP000193719"/>
    </source>
</evidence>
<reference evidence="4 5" key="2">
    <citation type="submission" date="2016-08" db="EMBL/GenBank/DDBJ databases">
        <title>Pervasive Adenine N6-methylation of Active Genes in Fungi.</title>
        <authorList>
            <consortium name="DOE Joint Genome Institute"/>
            <person name="Mondo S.J."/>
            <person name="Dannebaum R.O."/>
            <person name="Kuo R.C."/>
            <person name="Labutti K."/>
            <person name="Haridas S."/>
            <person name="Kuo A."/>
            <person name="Salamov A."/>
            <person name="Ahrendt S.R."/>
            <person name="Lipzen A."/>
            <person name="Sullivan W."/>
            <person name="Andreopoulos W.B."/>
            <person name="Clum A."/>
            <person name="Lindquist E."/>
            <person name="Daum C."/>
            <person name="Ramamoorthy G.K."/>
            <person name="Gryganskyi A."/>
            <person name="Culley D."/>
            <person name="Magnuson J.K."/>
            <person name="James T.Y."/>
            <person name="O'Malley M.A."/>
            <person name="Stajich J.E."/>
            <person name="Spatafora J.W."/>
            <person name="Visel A."/>
            <person name="Grigoriev I.V."/>
        </authorList>
    </citation>
    <scope>NUCLEOTIDE SEQUENCE [LARGE SCALE GENOMIC DNA]</scope>
    <source>
        <strain evidence="5">finn</strain>
    </source>
</reference>
<organism evidence="4 5">
    <name type="scientific">Piromyces finnis</name>
    <dbReference type="NCBI Taxonomy" id="1754191"/>
    <lineage>
        <taxon>Eukaryota</taxon>
        <taxon>Fungi</taxon>
        <taxon>Fungi incertae sedis</taxon>
        <taxon>Chytridiomycota</taxon>
        <taxon>Chytridiomycota incertae sedis</taxon>
        <taxon>Neocallimastigomycetes</taxon>
        <taxon>Neocallimastigales</taxon>
        <taxon>Neocallimastigaceae</taxon>
        <taxon>Piromyces</taxon>
    </lineage>
</organism>
<feature type="signal peptide" evidence="3">
    <location>
        <begin position="1"/>
        <end position="20"/>
    </location>
</feature>
<dbReference type="OrthoDB" id="2387105at2759"/>
<gene>
    <name evidence="4" type="ORF">BCR36DRAFT_324940</name>
</gene>
<evidence type="ECO:0000256" key="3">
    <source>
        <dbReference type="SAM" id="SignalP"/>
    </source>
</evidence>
<feature type="transmembrane region" description="Helical" evidence="2">
    <location>
        <begin position="606"/>
        <end position="624"/>
    </location>
</feature>
<dbReference type="STRING" id="1754191.A0A1Y1VBP3"/>
<keyword evidence="3" id="KW-0732">Signal</keyword>
<sequence length="625" mass="71697">MKLLLFESLALSILTAYTKARVVDFSLIAFCNTSAQLNINGEKVDLVRETVDIPLWKASHEVGDGDLSYNYSCDGKEEIIKHTLAGTETKTHNELFNREKTIYKLPKFGYPNTKKWDRSLGQTELFDETYIPTFIFYDYGNFFIKGTTTHTFSKVVAILKDNVFTFNNIPSSGKNGDEDKFQFKITLPGEGIYHRNVLKFRPSSYDPVFFRQILYGDIAHAIGNPAHESVSARVYTSDGTGIGLYVLQEDCTTESFIKTAFYGNEEDGTIIPYTKSIIYDCATGADFNYEDPNWLGAFKNDTYDLKEELLEMTRQIHILDINNIEEIKNLDENWLELDTLLRALALEYLAGHWDSYWFLTTNFVTYHPAEETEGIKYSYSKYKYYFIDQDFDQTWGIGMSEQLDPLNFPKKSYKDFVGLDWANLNKDDSFDSHTRVIIDKLIGCNSSDRDAKCTTRSYFESHLKSIVQHIFNPIALGGRIDAYKERLRPEVVWDTEEVVRQHIGTKKLYDFKVSDFDGNIESGSYLGSLVYWGLKDWIKERANAVCSEFNFEYDKVALTPETAEKYQAQEITPETDYNAQDNNFSNVPSTNTDSSQLNNGSMTVKPTLIVSSLVILMITILFNVF</sequence>
<dbReference type="AlphaFoldDB" id="A0A1Y1VBP3"/>
<keyword evidence="5" id="KW-1185">Reference proteome</keyword>
<comment type="caution">
    <text evidence="4">The sequence shown here is derived from an EMBL/GenBank/DDBJ whole genome shotgun (WGS) entry which is preliminary data.</text>
</comment>
<evidence type="ECO:0000313" key="4">
    <source>
        <dbReference type="EMBL" id="ORX52177.1"/>
    </source>
</evidence>
<evidence type="ECO:0008006" key="6">
    <source>
        <dbReference type="Google" id="ProtNLM"/>
    </source>
</evidence>
<accession>A0A1Y1VBP3</accession>
<keyword evidence="2" id="KW-0812">Transmembrane</keyword>
<dbReference type="EMBL" id="MCFH01000016">
    <property type="protein sequence ID" value="ORX52177.1"/>
    <property type="molecule type" value="Genomic_DNA"/>
</dbReference>
<feature type="region of interest" description="Disordered" evidence="1">
    <location>
        <begin position="575"/>
        <end position="598"/>
    </location>
</feature>
<reference evidence="4 5" key="1">
    <citation type="submission" date="2016-08" db="EMBL/GenBank/DDBJ databases">
        <title>Genomes of anaerobic fungi encode conserved fungal cellulosomes for biomass hydrolysis.</title>
        <authorList>
            <consortium name="DOE Joint Genome Institute"/>
            <person name="Haitjema C.H."/>
            <person name="Gilmore S.P."/>
            <person name="Henske J.K."/>
            <person name="Solomon K.V."/>
            <person name="De Groot R."/>
            <person name="Kuo A."/>
            <person name="Mondo S.J."/>
            <person name="Salamov A.A."/>
            <person name="Labutti K."/>
            <person name="Zhao Z."/>
            <person name="Chiniquy J."/>
            <person name="Barry K."/>
            <person name="Brewer H.M."/>
            <person name="Purvine S.O."/>
            <person name="Wright A.T."/>
            <person name="Boxma B."/>
            <person name="Van Alen T."/>
            <person name="Hackstein J.H."/>
            <person name="Baker S.E."/>
            <person name="Grigoriev I.V."/>
            <person name="O'Malley M.A."/>
        </authorList>
    </citation>
    <scope>NUCLEOTIDE SEQUENCE [LARGE SCALE GENOMIC DNA]</scope>
    <source>
        <strain evidence="5">finn</strain>
    </source>
</reference>
<keyword evidence="2" id="KW-0472">Membrane</keyword>